<protein>
    <submittedName>
        <fullName evidence="2">Uncharacterized protein</fullName>
    </submittedName>
</protein>
<feature type="region of interest" description="Disordered" evidence="1">
    <location>
        <begin position="272"/>
        <end position="297"/>
    </location>
</feature>
<comment type="caution">
    <text evidence="2">The sequence shown here is derived from an EMBL/GenBank/DDBJ whole genome shotgun (WGS) entry which is preliminary data.</text>
</comment>
<keyword evidence="3" id="KW-1185">Reference proteome</keyword>
<accession>A0AAE1BVH0</accession>
<gene>
    <name evidence="2" type="ORF">Pcinc_035958</name>
</gene>
<name>A0AAE1BVH0_PETCI</name>
<sequence>MPGPHLALVPTMVRVEDRPHLLSSLAQRRPSTLLPPPPQPQPQPLTPTTQRCTPRQRRCHRIHCIQQRRWRSHRTLRCTRTTTPCRSTRGCGLSTAPTSPIPRGLTTRLGLCSTRITRPIISDAVAASVPAVPPLIHAEAARGMLLSTSSRPRQEALTYLPSHPERLAASRYTQDRLCVAQESSGSASAKPGQVTPLRTPQLHLDPHRAGRQPKQISLHRVGSLSGYAAVLGVRASFCHQPTRSAPPSLPFQSGFRVCMVAVGVEMAECGTDTRRATPSGRQAGRCDLPRNKSYHSL</sequence>
<dbReference type="Proteomes" id="UP001286313">
    <property type="component" value="Unassembled WGS sequence"/>
</dbReference>
<dbReference type="AlphaFoldDB" id="A0AAE1BVH0"/>
<feature type="region of interest" description="Disordered" evidence="1">
    <location>
        <begin position="28"/>
        <end position="53"/>
    </location>
</feature>
<feature type="region of interest" description="Disordered" evidence="1">
    <location>
        <begin position="180"/>
        <end position="214"/>
    </location>
</feature>
<organism evidence="2 3">
    <name type="scientific">Petrolisthes cinctipes</name>
    <name type="common">Flat porcelain crab</name>
    <dbReference type="NCBI Taxonomy" id="88211"/>
    <lineage>
        <taxon>Eukaryota</taxon>
        <taxon>Metazoa</taxon>
        <taxon>Ecdysozoa</taxon>
        <taxon>Arthropoda</taxon>
        <taxon>Crustacea</taxon>
        <taxon>Multicrustacea</taxon>
        <taxon>Malacostraca</taxon>
        <taxon>Eumalacostraca</taxon>
        <taxon>Eucarida</taxon>
        <taxon>Decapoda</taxon>
        <taxon>Pleocyemata</taxon>
        <taxon>Anomura</taxon>
        <taxon>Galatheoidea</taxon>
        <taxon>Porcellanidae</taxon>
        <taxon>Petrolisthes</taxon>
    </lineage>
</organism>
<reference evidence="2" key="1">
    <citation type="submission" date="2023-10" db="EMBL/GenBank/DDBJ databases">
        <title>Genome assemblies of two species of porcelain crab, Petrolisthes cinctipes and Petrolisthes manimaculis (Anomura: Porcellanidae).</title>
        <authorList>
            <person name="Angst P."/>
        </authorList>
    </citation>
    <scope>NUCLEOTIDE SEQUENCE</scope>
    <source>
        <strain evidence="2">PB745_01</strain>
        <tissue evidence="2">Gill</tissue>
    </source>
</reference>
<evidence type="ECO:0000256" key="1">
    <source>
        <dbReference type="SAM" id="MobiDB-lite"/>
    </source>
</evidence>
<dbReference type="EMBL" id="JAWQEG010005504">
    <property type="protein sequence ID" value="KAK3857811.1"/>
    <property type="molecule type" value="Genomic_DNA"/>
</dbReference>
<evidence type="ECO:0000313" key="3">
    <source>
        <dbReference type="Proteomes" id="UP001286313"/>
    </source>
</evidence>
<proteinExistence type="predicted"/>
<feature type="compositionally biased region" description="Pro residues" evidence="1">
    <location>
        <begin position="33"/>
        <end position="45"/>
    </location>
</feature>
<evidence type="ECO:0000313" key="2">
    <source>
        <dbReference type="EMBL" id="KAK3857811.1"/>
    </source>
</evidence>